<accession>A0A131YGH0</accession>
<organism evidence="2">
    <name type="scientific">Rhipicephalus appendiculatus</name>
    <name type="common">Brown ear tick</name>
    <dbReference type="NCBI Taxonomy" id="34631"/>
    <lineage>
        <taxon>Eukaryota</taxon>
        <taxon>Metazoa</taxon>
        <taxon>Ecdysozoa</taxon>
        <taxon>Arthropoda</taxon>
        <taxon>Chelicerata</taxon>
        <taxon>Arachnida</taxon>
        <taxon>Acari</taxon>
        <taxon>Parasitiformes</taxon>
        <taxon>Ixodida</taxon>
        <taxon>Ixodoidea</taxon>
        <taxon>Ixodidae</taxon>
        <taxon>Rhipicephalinae</taxon>
        <taxon>Rhipicephalus</taxon>
        <taxon>Rhipicephalus</taxon>
    </lineage>
</organism>
<sequence>MTAAIASMLLIGLLVSFFGKSFEIRGWTEVREPNDQFYRGLAEFAYMNSMDHSHHDDANFSYRVTQARWKNMHRAGILYNIGFIVMLEQALHEKCIVLIKVRPVQLLGGRRSVLKFWCRRVA</sequence>
<evidence type="ECO:0000256" key="1">
    <source>
        <dbReference type="SAM" id="SignalP"/>
    </source>
</evidence>
<dbReference type="AlphaFoldDB" id="A0A131YGH0"/>
<protein>
    <submittedName>
        <fullName evidence="2">Cystatin</fullName>
    </submittedName>
</protein>
<evidence type="ECO:0000313" key="2">
    <source>
        <dbReference type="EMBL" id="JAP77592.1"/>
    </source>
</evidence>
<feature type="signal peptide" evidence="1">
    <location>
        <begin position="1"/>
        <end position="23"/>
    </location>
</feature>
<name>A0A131YGH0_RHIAP</name>
<proteinExistence type="predicted"/>
<feature type="chain" id="PRO_5007285161" evidence="1">
    <location>
        <begin position="24"/>
        <end position="122"/>
    </location>
</feature>
<reference evidence="2" key="1">
    <citation type="journal article" date="2016" name="Ticks Tick Borne Dis.">
        <title>De novo assembly and annotation of the salivary gland transcriptome of Rhipicephalus appendiculatus male and female ticks during blood feeding.</title>
        <authorList>
            <person name="de Castro M.H."/>
            <person name="de Klerk D."/>
            <person name="Pienaar R."/>
            <person name="Latif A.A."/>
            <person name="Rees D.J."/>
            <person name="Mans B.J."/>
        </authorList>
    </citation>
    <scope>NUCLEOTIDE SEQUENCE</scope>
    <source>
        <tissue evidence="2">Salivary glands</tissue>
    </source>
</reference>
<dbReference type="EMBL" id="GEDV01010965">
    <property type="protein sequence ID" value="JAP77592.1"/>
    <property type="molecule type" value="Transcribed_RNA"/>
</dbReference>
<keyword evidence="1" id="KW-0732">Signal</keyword>